<dbReference type="RefSeq" id="XP_022838661.1">
    <property type="nucleotide sequence ID" value="XM_022984946.1"/>
</dbReference>
<dbReference type="PROSITE" id="PS52002">
    <property type="entry name" value="SM"/>
    <property type="match status" value="1"/>
</dbReference>
<proteinExistence type="predicted"/>
<dbReference type="InterPro" id="IPR010920">
    <property type="entry name" value="LSM_dom_sf"/>
</dbReference>
<dbReference type="SMART" id="SM00651">
    <property type="entry name" value="Sm"/>
    <property type="match status" value="1"/>
</dbReference>
<dbReference type="AlphaFoldDB" id="A0A090LZH7"/>
<dbReference type="InterPro" id="IPR039267">
    <property type="entry name" value="Lsm11"/>
</dbReference>
<keyword evidence="4" id="KW-1185">Reference proteome</keyword>
<sequence>MDDDGDVGDDDADDGRRAAARARTDDSRLDFASSDFDPVLALKKSSNATPPFPRMRALDTVRQCRRLLPSTGEKVGREHGAGRQTRGLASFAAQARAKQRAERFTKEDAAFAKRERLCDALANSKHAREGPLRVLRDARERRERVTIVTRHSRGVRGVATAYVEAFDKFANMILTDVEETYTVRVMRVVERERTGTTDVVGGHSRTQTRCAPKLERRARRLQQIFVRGEQIVSVSIPPS</sequence>
<dbReference type="KEGG" id="ota:OT_ostta03g05950"/>
<dbReference type="Gene3D" id="2.30.30.100">
    <property type="match status" value="1"/>
</dbReference>
<dbReference type="STRING" id="70448.A0A090LZH7"/>
<comment type="caution">
    <text evidence="3">The sequence shown here is derived from an EMBL/GenBank/DDBJ whole genome shotgun (WGS) entry which is preliminary data.</text>
</comment>
<dbReference type="InterPro" id="IPR047575">
    <property type="entry name" value="Sm"/>
</dbReference>
<dbReference type="GeneID" id="34945734"/>
<dbReference type="InterPro" id="IPR001163">
    <property type="entry name" value="Sm_dom_euk/arc"/>
</dbReference>
<dbReference type="SUPFAM" id="SSF50182">
    <property type="entry name" value="Sm-like ribonucleoproteins"/>
    <property type="match status" value="1"/>
</dbReference>
<name>A0A090LZH7_OSTTA</name>
<organism evidence="3 4">
    <name type="scientific">Ostreococcus tauri</name>
    <name type="common">Marine green alga</name>
    <dbReference type="NCBI Taxonomy" id="70448"/>
    <lineage>
        <taxon>Eukaryota</taxon>
        <taxon>Viridiplantae</taxon>
        <taxon>Chlorophyta</taxon>
        <taxon>Mamiellophyceae</taxon>
        <taxon>Mamiellales</taxon>
        <taxon>Bathycoccaceae</taxon>
        <taxon>Ostreococcus</taxon>
    </lineage>
</organism>
<dbReference type="GO" id="GO:0071209">
    <property type="term" value="F:U7 snRNA binding"/>
    <property type="evidence" value="ECO:0007669"/>
    <property type="project" value="InterPro"/>
</dbReference>
<dbReference type="GO" id="GO:0006398">
    <property type="term" value="P:mRNA 3'-end processing by stem-loop binding and cleavage"/>
    <property type="evidence" value="ECO:0007669"/>
    <property type="project" value="TreeGrafter"/>
</dbReference>
<dbReference type="PANTHER" id="PTHR21415:SF1">
    <property type="entry name" value="U7 SNRNA-ASSOCIATED SM-LIKE PROTEIN LSM11"/>
    <property type="match status" value="1"/>
</dbReference>
<evidence type="ECO:0000313" key="4">
    <source>
        <dbReference type="Proteomes" id="UP000009170"/>
    </source>
</evidence>
<dbReference type="OrthoDB" id="10002367at2759"/>
<dbReference type="GO" id="GO:0005683">
    <property type="term" value="C:U7 snRNP"/>
    <property type="evidence" value="ECO:0007669"/>
    <property type="project" value="TreeGrafter"/>
</dbReference>
<protein>
    <submittedName>
        <fullName evidence="3">Ribonucleoprotein LSM domain,eukaryotic/archaea-type</fullName>
    </submittedName>
</protein>
<evidence type="ECO:0000256" key="1">
    <source>
        <dbReference type="SAM" id="MobiDB-lite"/>
    </source>
</evidence>
<dbReference type="Pfam" id="PF01423">
    <property type="entry name" value="LSM"/>
    <property type="match status" value="1"/>
</dbReference>
<feature type="compositionally biased region" description="Acidic residues" evidence="1">
    <location>
        <begin position="1"/>
        <end position="13"/>
    </location>
</feature>
<reference evidence="4" key="1">
    <citation type="journal article" date="2006" name="Proc. Natl. Acad. Sci. U.S.A.">
        <title>Genome analysis of the smallest free-living eukaryote Ostreococcus tauri unveils many unique features.</title>
        <authorList>
            <person name="Derelle E."/>
            <person name="Ferraz C."/>
            <person name="Rombauts S."/>
            <person name="Rouze P."/>
            <person name="Worden A.Z."/>
            <person name="Robbens S."/>
            <person name="Partensky F."/>
            <person name="Degroeve S."/>
            <person name="Echeynie S."/>
            <person name="Cooke R."/>
            <person name="Saeys Y."/>
            <person name="Wuyts J."/>
            <person name="Jabbari K."/>
            <person name="Bowler C."/>
            <person name="Panaud O."/>
            <person name="Piegu B."/>
            <person name="Ball S.G."/>
            <person name="Ral J.-P."/>
            <person name="Bouget F.-Y."/>
            <person name="Piganeau G."/>
            <person name="De Baets B."/>
            <person name="Picard A."/>
            <person name="Delseny M."/>
            <person name="Demaille J."/>
            <person name="Van de Peer Y."/>
            <person name="Moreau H."/>
        </authorList>
    </citation>
    <scope>NUCLEOTIDE SEQUENCE [LARGE SCALE GENOMIC DNA]</scope>
    <source>
        <strain evidence="4">OTTH 0595 / CCAP 157/2 / RCC745</strain>
    </source>
</reference>
<evidence type="ECO:0000313" key="3">
    <source>
        <dbReference type="EMBL" id="CEF97385.1"/>
    </source>
</evidence>
<gene>
    <name evidence="3" type="ORF">OT_ostta03g05950</name>
</gene>
<feature type="compositionally biased region" description="Basic and acidic residues" evidence="1">
    <location>
        <begin position="14"/>
        <end position="29"/>
    </location>
</feature>
<feature type="domain" description="Sm" evidence="2">
    <location>
        <begin position="132"/>
        <end position="239"/>
    </location>
</feature>
<dbReference type="PANTHER" id="PTHR21415">
    <property type="entry name" value="U7 SNRNA-ASSOCIATED SM-LIKE PROTEIN LSM11"/>
    <property type="match status" value="1"/>
</dbReference>
<dbReference type="InParanoid" id="A0A090LZH7"/>
<reference evidence="3 4" key="2">
    <citation type="journal article" date="2014" name="BMC Genomics">
        <title>An improved genome of the model marine alga Ostreococcus tauri unfolds by assessing Illumina de novo assemblies.</title>
        <authorList>
            <person name="Blanc-Mathieu R."/>
            <person name="Verhelst B."/>
            <person name="Derelle E."/>
            <person name="Rombauts S."/>
            <person name="Bouget F.Y."/>
            <person name="Carre I."/>
            <person name="Chateau A."/>
            <person name="Eyre-Walker A."/>
            <person name="Grimsley N."/>
            <person name="Moreau H."/>
            <person name="Piegu B."/>
            <person name="Rivals E."/>
            <person name="Schackwitz W."/>
            <person name="Van de Peer Y."/>
            <person name="Piganeau G."/>
        </authorList>
    </citation>
    <scope>NUCLEOTIDE SEQUENCE [LARGE SCALE GENOMIC DNA]</scope>
    <source>
        <strain evidence="4">OTTH 0595 / CCAP 157/2 / RCC745</strain>
    </source>
</reference>
<keyword evidence="3" id="KW-0687">Ribonucleoprotein</keyword>
<dbReference type="EMBL" id="CAID01000003">
    <property type="protein sequence ID" value="CEF97385.1"/>
    <property type="molecule type" value="Genomic_DNA"/>
</dbReference>
<dbReference type="Proteomes" id="UP000009170">
    <property type="component" value="Unassembled WGS sequence"/>
</dbReference>
<evidence type="ECO:0000259" key="2">
    <source>
        <dbReference type="PROSITE" id="PS52002"/>
    </source>
</evidence>
<accession>A0A090LZH7</accession>
<feature type="region of interest" description="Disordered" evidence="1">
    <location>
        <begin position="1"/>
        <end position="31"/>
    </location>
</feature>